<feature type="transmembrane region" description="Helical" evidence="9">
    <location>
        <begin position="312"/>
        <end position="330"/>
    </location>
</feature>
<dbReference type="AlphaFoldDB" id="A0A5D4RYQ9"/>
<evidence type="ECO:0000256" key="5">
    <source>
        <dbReference type="ARBA" id="ARBA00022692"/>
    </source>
</evidence>
<dbReference type="GO" id="GO:0005886">
    <property type="term" value="C:plasma membrane"/>
    <property type="evidence" value="ECO:0007669"/>
    <property type="project" value="UniProtKB-SubCell"/>
</dbReference>
<keyword evidence="3" id="KW-0813">Transport</keyword>
<feature type="transmembrane region" description="Helical" evidence="9">
    <location>
        <begin position="458"/>
        <end position="482"/>
    </location>
</feature>
<dbReference type="PANTHER" id="PTHR30047">
    <property type="entry name" value="HIGH-AFFINITY CHOLINE TRANSPORT PROTEIN-RELATED"/>
    <property type="match status" value="1"/>
</dbReference>
<reference evidence="10 11" key="1">
    <citation type="submission" date="2019-08" db="EMBL/GenBank/DDBJ databases">
        <title>Bacillus genomes from the desert of Cuatro Cienegas, Coahuila.</title>
        <authorList>
            <person name="Olmedo-Alvarez G."/>
        </authorList>
    </citation>
    <scope>NUCLEOTIDE SEQUENCE [LARGE SCALE GENOMIC DNA]</scope>
    <source>
        <strain evidence="10 11">CH108_3D</strain>
    </source>
</reference>
<keyword evidence="6 9" id="KW-1133">Transmembrane helix</keyword>
<evidence type="ECO:0000313" key="11">
    <source>
        <dbReference type="Proteomes" id="UP000322997"/>
    </source>
</evidence>
<evidence type="ECO:0000313" key="10">
    <source>
        <dbReference type="EMBL" id="TYS56110.1"/>
    </source>
</evidence>
<accession>A0A5D4RYQ9</accession>
<feature type="transmembrane region" description="Helical" evidence="9">
    <location>
        <begin position="385"/>
        <end position="413"/>
    </location>
</feature>
<comment type="similarity">
    <text evidence="2">Belongs to the BCCT transporter (TC 2.A.15) family.</text>
</comment>
<comment type="caution">
    <text evidence="10">The sequence shown here is derived from an EMBL/GenBank/DDBJ whole genome shotgun (WGS) entry which is preliminary data.</text>
</comment>
<feature type="transmembrane region" description="Helical" evidence="9">
    <location>
        <begin position="136"/>
        <end position="156"/>
    </location>
</feature>
<evidence type="ECO:0000256" key="2">
    <source>
        <dbReference type="ARBA" id="ARBA00005658"/>
    </source>
</evidence>
<evidence type="ECO:0000256" key="3">
    <source>
        <dbReference type="ARBA" id="ARBA00022448"/>
    </source>
</evidence>
<organism evidence="10 11">
    <name type="scientific">Rossellomorea marisflavi</name>
    <dbReference type="NCBI Taxonomy" id="189381"/>
    <lineage>
        <taxon>Bacteria</taxon>
        <taxon>Bacillati</taxon>
        <taxon>Bacillota</taxon>
        <taxon>Bacilli</taxon>
        <taxon>Bacillales</taxon>
        <taxon>Bacillaceae</taxon>
        <taxon>Rossellomorea</taxon>
    </lineage>
</organism>
<evidence type="ECO:0000256" key="6">
    <source>
        <dbReference type="ARBA" id="ARBA00022989"/>
    </source>
</evidence>
<evidence type="ECO:0000256" key="1">
    <source>
        <dbReference type="ARBA" id="ARBA00004651"/>
    </source>
</evidence>
<evidence type="ECO:0000256" key="4">
    <source>
        <dbReference type="ARBA" id="ARBA00022475"/>
    </source>
</evidence>
<dbReference type="InterPro" id="IPR000060">
    <property type="entry name" value="BCCT_transptr"/>
</dbReference>
<gene>
    <name evidence="10" type="ORF">FZC83_00615</name>
</gene>
<feature type="transmembrane region" description="Helical" evidence="9">
    <location>
        <begin position="342"/>
        <end position="365"/>
    </location>
</feature>
<keyword evidence="4" id="KW-1003">Cell membrane</keyword>
<feature type="transmembrane region" description="Helical" evidence="9">
    <location>
        <begin position="85"/>
        <end position="105"/>
    </location>
</feature>
<dbReference type="EMBL" id="VTEQ01000001">
    <property type="protein sequence ID" value="TYS56110.1"/>
    <property type="molecule type" value="Genomic_DNA"/>
</dbReference>
<evidence type="ECO:0000256" key="9">
    <source>
        <dbReference type="SAM" id="Phobius"/>
    </source>
</evidence>
<feature type="compositionally biased region" description="Basic and acidic residues" evidence="8">
    <location>
        <begin position="517"/>
        <end position="526"/>
    </location>
</feature>
<dbReference type="Pfam" id="PF02028">
    <property type="entry name" value="BCCT"/>
    <property type="match status" value="1"/>
</dbReference>
<feature type="transmembrane region" description="Helical" evidence="9">
    <location>
        <begin position="434"/>
        <end position="452"/>
    </location>
</feature>
<name>A0A5D4RYQ9_9BACI</name>
<dbReference type="PROSITE" id="PS01303">
    <property type="entry name" value="BCCT"/>
    <property type="match status" value="1"/>
</dbReference>
<dbReference type="GO" id="GO:0022857">
    <property type="term" value="F:transmembrane transporter activity"/>
    <property type="evidence" value="ECO:0007669"/>
    <property type="project" value="InterPro"/>
</dbReference>
<dbReference type="Proteomes" id="UP000322997">
    <property type="component" value="Unassembled WGS sequence"/>
</dbReference>
<feature type="region of interest" description="Disordered" evidence="8">
    <location>
        <begin position="494"/>
        <end position="526"/>
    </location>
</feature>
<evidence type="ECO:0000256" key="8">
    <source>
        <dbReference type="SAM" id="MobiDB-lite"/>
    </source>
</evidence>
<proteinExistence type="inferred from homology"/>
<feature type="transmembrane region" description="Helical" evidence="9">
    <location>
        <begin position="176"/>
        <end position="201"/>
    </location>
</feature>
<feature type="transmembrane region" description="Helical" evidence="9">
    <location>
        <begin position="7"/>
        <end position="25"/>
    </location>
</feature>
<protein>
    <submittedName>
        <fullName evidence="10">BCCT family transporter</fullName>
    </submittedName>
</protein>
<dbReference type="NCBIfam" id="TIGR00842">
    <property type="entry name" value="bcct"/>
    <property type="match status" value="1"/>
</dbReference>
<comment type="subcellular location">
    <subcellularLocation>
        <location evidence="1">Cell membrane</location>
        <topology evidence="1">Multi-pass membrane protein</topology>
    </subcellularLocation>
</comment>
<dbReference type="PANTHER" id="PTHR30047:SF7">
    <property type="entry name" value="HIGH-AFFINITY CHOLINE TRANSPORT PROTEIN"/>
    <property type="match status" value="1"/>
</dbReference>
<sequence>MKRISSVFWITLAIVLVAVGFGAFAPDTFKTATANVQSFITTSFGWYYLILVSVIVIFCIFLIVSPIGTIRLGKPDDRPEYSRSTWFAMLFSAGMGIGLVFWGAAEPLSHYMTPPLAEGGTDQAIKESLRYTFFHWGIHAWGIYAIVALALAYFNFRKDEPALISSTLRPILGDKVKGPIGTIIDVLAVFATVVGVATTLGFGAAQINGGLSYLFGIPNNITVQTIIVVVVTVLFMISAWSGLSKGIKYLSNTNMVLAVALLILVFIMGPTLLILNLFTDTLGSYMQNIVSMSFRIAPLNAEHREWINGWTIFYWAWWISWSPFVGIFIARVSKGRTIREFLIGVLLLPSLVSFFWFAVFGSSAIDVQQAVSNDISKLNTEEVLFAVFNGMPGTTILAIIAIALIGTFFITSADSATFVLGMQTTYGSNNPPNYVKLTWGVAQSIVALILLYSGGLDALQNALIIAALPFSVIIALMMASLYKSLNREKKELGLYIKPKPRKPKEPKPHKEKRRKHEQADEPKTES</sequence>
<feature type="transmembrane region" description="Helical" evidence="9">
    <location>
        <begin position="45"/>
        <end position="64"/>
    </location>
</feature>
<dbReference type="InterPro" id="IPR018093">
    <property type="entry name" value="BCCT_CS"/>
</dbReference>
<evidence type="ECO:0000256" key="7">
    <source>
        <dbReference type="ARBA" id="ARBA00023136"/>
    </source>
</evidence>
<keyword evidence="7 9" id="KW-0472">Membrane</keyword>
<dbReference type="RefSeq" id="WP_148984264.1">
    <property type="nucleotide sequence ID" value="NZ_JBNILK010000001.1"/>
</dbReference>
<feature type="transmembrane region" description="Helical" evidence="9">
    <location>
        <begin position="255"/>
        <end position="278"/>
    </location>
</feature>
<keyword evidence="5 9" id="KW-0812">Transmembrane</keyword>
<feature type="transmembrane region" description="Helical" evidence="9">
    <location>
        <begin position="221"/>
        <end position="243"/>
    </location>
</feature>